<feature type="domain" description="T6SS Transcription factor RovC-like DNA binding" evidence="1">
    <location>
        <begin position="10"/>
        <end position="82"/>
    </location>
</feature>
<keyword evidence="3" id="KW-1185">Reference proteome</keyword>
<evidence type="ECO:0000313" key="3">
    <source>
        <dbReference type="Proteomes" id="UP000198339"/>
    </source>
</evidence>
<dbReference type="OrthoDB" id="9811330at2"/>
<dbReference type="AlphaFoldDB" id="A0A239IV98"/>
<dbReference type="Proteomes" id="UP000198339">
    <property type="component" value="Unassembled WGS sequence"/>
</dbReference>
<dbReference type="Pfam" id="PF10074">
    <property type="entry name" value="RovC_DNA-bd"/>
    <property type="match status" value="1"/>
</dbReference>
<sequence length="90" mass="10358">MTKCRFDDHAPDGPVLTPYDDDHLSDYLRLLDAEEEGSDWRETVVALFKIDPTAEPARAERMHASHLARARWMTEVGYAHLLGHRDALKR</sequence>
<accession>A0A239IV98</accession>
<dbReference type="InterPro" id="IPR018754">
    <property type="entry name" value="RovC-like_DNA-bd"/>
</dbReference>
<name>A0A239IV98_9SPHN</name>
<gene>
    <name evidence="2" type="ORF">SAMN06295955_108181</name>
</gene>
<protein>
    <submittedName>
        <fullName evidence="2">Uncharacterized conserved protein</fullName>
    </submittedName>
</protein>
<proteinExistence type="predicted"/>
<organism evidence="2 3">
    <name type="scientific">Sphingopyxis indica</name>
    <dbReference type="NCBI Taxonomy" id="436663"/>
    <lineage>
        <taxon>Bacteria</taxon>
        <taxon>Pseudomonadati</taxon>
        <taxon>Pseudomonadota</taxon>
        <taxon>Alphaproteobacteria</taxon>
        <taxon>Sphingomonadales</taxon>
        <taxon>Sphingomonadaceae</taxon>
        <taxon>Sphingopyxis</taxon>
    </lineage>
</organism>
<dbReference type="EMBL" id="FZPA01000008">
    <property type="protein sequence ID" value="SNS97527.1"/>
    <property type="molecule type" value="Genomic_DNA"/>
</dbReference>
<evidence type="ECO:0000259" key="1">
    <source>
        <dbReference type="Pfam" id="PF10074"/>
    </source>
</evidence>
<reference evidence="2 3" key="1">
    <citation type="submission" date="2017-06" db="EMBL/GenBank/DDBJ databases">
        <authorList>
            <person name="Kim H.J."/>
            <person name="Triplett B.A."/>
        </authorList>
    </citation>
    <scope>NUCLEOTIDE SEQUENCE [LARGE SCALE GENOMIC DNA]</scope>
    <source>
        <strain evidence="2 3">DS15</strain>
    </source>
</reference>
<evidence type="ECO:0000313" key="2">
    <source>
        <dbReference type="EMBL" id="SNS97527.1"/>
    </source>
</evidence>